<dbReference type="OrthoDB" id="3540210at2759"/>
<feature type="transmembrane region" description="Helical" evidence="2">
    <location>
        <begin position="113"/>
        <end position="137"/>
    </location>
</feature>
<evidence type="ECO:0000313" key="4">
    <source>
        <dbReference type="Proteomes" id="UP000800200"/>
    </source>
</evidence>
<evidence type="ECO:0000256" key="2">
    <source>
        <dbReference type="SAM" id="Phobius"/>
    </source>
</evidence>
<organism evidence="3 4">
    <name type="scientific">Zopfia rhizophila CBS 207.26</name>
    <dbReference type="NCBI Taxonomy" id="1314779"/>
    <lineage>
        <taxon>Eukaryota</taxon>
        <taxon>Fungi</taxon>
        <taxon>Dikarya</taxon>
        <taxon>Ascomycota</taxon>
        <taxon>Pezizomycotina</taxon>
        <taxon>Dothideomycetes</taxon>
        <taxon>Dothideomycetes incertae sedis</taxon>
        <taxon>Zopfiaceae</taxon>
        <taxon>Zopfia</taxon>
    </lineage>
</organism>
<feature type="transmembrane region" description="Helical" evidence="2">
    <location>
        <begin position="561"/>
        <end position="585"/>
    </location>
</feature>
<evidence type="ECO:0000256" key="1">
    <source>
        <dbReference type="SAM" id="MobiDB-lite"/>
    </source>
</evidence>
<protein>
    <submittedName>
        <fullName evidence="3">Uncharacterized protein</fullName>
    </submittedName>
</protein>
<gene>
    <name evidence="3" type="ORF">K469DRAFT_777276</name>
</gene>
<dbReference type="Proteomes" id="UP000800200">
    <property type="component" value="Unassembled WGS sequence"/>
</dbReference>
<accession>A0A6A6E509</accession>
<proteinExistence type="predicted"/>
<keyword evidence="4" id="KW-1185">Reference proteome</keyword>
<dbReference type="EMBL" id="ML994631">
    <property type="protein sequence ID" value="KAF2186095.1"/>
    <property type="molecule type" value="Genomic_DNA"/>
</dbReference>
<keyword evidence="2" id="KW-0472">Membrane</keyword>
<reference evidence="3" key="1">
    <citation type="journal article" date="2020" name="Stud. Mycol.">
        <title>101 Dothideomycetes genomes: a test case for predicting lifestyles and emergence of pathogens.</title>
        <authorList>
            <person name="Haridas S."/>
            <person name="Albert R."/>
            <person name="Binder M."/>
            <person name="Bloem J."/>
            <person name="Labutti K."/>
            <person name="Salamov A."/>
            <person name="Andreopoulos B."/>
            <person name="Baker S."/>
            <person name="Barry K."/>
            <person name="Bills G."/>
            <person name="Bluhm B."/>
            <person name="Cannon C."/>
            <person name="Castanera R."/>
            <person name="Culley D."/>
            <person name="Daum C."/>
            <person name="Ezra D."/>
            <person name="Gonzalez J."/>
            <person name="Henrissat B."/>
            <person name="Kuo A."/>
            <person name="Liang C."/>
            <person name="Lipzen A."/>
            <person name="Lutzoni F."/>
            <person name="Magnuson J."/>
            <person name="Mondo S."/>
            <person name="Nolan M."/>
            <person name="Ohm R."/>
            <person name="Pangilinan J."/>
            <person name="Park H.-J."/>
            <person name="Ramirez L."/>
            <person name="Alfaro M."/>
            <person name="Sun H."/>
            <person name="Tritt A."/>
            <person name="Yoshinaga Y."/>
            <person name="Zwiers L.-H."/>
            <person name="Turgeon B."/>
            <person name="Goodwin S."/>
            <person name="Spatafora J."/>
            <person name="Crous P."/>
            <person name="Grigoriev I."/>
        </authorList>
    </citation>
    <scope>NUCLEOTIDE SEQUENCE</scope>
    <source>
        <strain evidence="3">CBS 207.26</strain>
    </source>
</reference>
<keyword evidence="2" id="KW-0812">Transmembrane</keyword>
<dbReference type="AlphaFoldDB" id="A0A6A6E509"/>
<name>A0A6A6E509_9PEZI</name>
<sequence length="705" mass="78664">MLWAGCNVVHCGFWINWSKGAVYGSTLTLPTSWGLVLASVLALFLKLAGEHLWGIICFAIHQLNSTPKKQDDMYHQLQLILRNTESTATLISNSIKLGHGHKGARFETYRRSLLLVILGGFHTLAFYGAGTFSSYAITRNDEVRTRSRSCGLMADASQFLNITDDAIFESANSLLILAHNGWRKTSTYSRVCYSQSGGNSTVCNIYVRQAIPYNLTSVPCPFDPKICIGSGIELDPGLIHSDLHLGVNTRSEDRISVRKVLTCAPLAGDNYSDGLQPIPEDVILGVGYPPGTLWQGWKFGPSNWSEDTASEYTFAIDEPFYKNGDKAYNMIWKTKFLNKRTLTESPFEPIPELQSNNSDTIIVGLMNRMVFRTAVRDPWYNAQNCSNTTLVSALATGCKATNMLSWLGCQERYQFCTHNEEHCTPLTGLYTISKEVEILKALNKNQQAVFELLWQVIYGTQLNFQLGFVGLDSLIANEYLWDNGFGFRVSGKLPDNQWEIEIANWMNITLAAMQRSALSYARPPEFDVGPGISSLNHIRPPSTPEAQLLCHKIKARSKAHISFSVLGFFLTLSLGLLIIATDLALAKVVGALQKYSGKGLHKRLEWIENGFFQLQRMAAEGRGIGPWTRREKDVPMLVEYGHLFSLTGSSLKGEWSRAESYELGEMRRGMDDGDGDEEIMEGRVMGSSKVRGEEVEEDTTQLLRS</sequence>
<evidence type="ECO:0000313" key="3">
    <source>
        <dbReference type="EMBL" id="KAF2186095.1"/>
    </source>
</evidence>
<feature type="region of interest" description="Disordered" evidence="1">
    <location>
        <begin position="683"/>
        <end position="705"/>
    </location>
</feature>
<keyword evidence="2" id="KW-1133">Transmembrane helix</keyword>